<accession>A0A918MPA6</accession>
<organism evidence="1 2">
    <name type="scientific">Gemmobacter lanyuensis</name>
    <dbReference type="NCBI Taxonomy" id="1054497"/>
    <lineage>
        <taxon>Bacteria</taxon>
        <taxon>Pseudomonadati</taxon>
        <taxon>Pseudomonadota</taxon>
        <taxon>Alphaproteobacteria</taxon>
        <taxon>Rhodobacterales</taxon>
        <taxon>Paracoccaceae</taxon>
        <taxon>Gemmobacter</taxon>
    </lineage>
</organism>
<comment type="caution">
    <text evidence="1">The sequence shown here is derived from an EMBL/GenBank/DDBJ whole genome shotgun (WGS) entry which is preliminary data.</text>
</comment>
<name>A0A918MPA6_9RHOB</name>
<dbReference type="EMBL" id="BMYQ01000012">
    <property type="protein sequence ID" value="GGW40762.1"/>
    <property type="molecule type" value="Genomic_DNA"/>
</dbReference>
<proteinExistence type="predicted"/>
<sequence length="45" mass="4948">MANNFYYIEDLVSNGSSTVTLVDDGVGIDWMILREAHTSQSIDLG</sequence>
<reference evidence="1" key="2">
    <citation type="submission" date="2020-09" db="EMBL/GenBank/DDBJ databases">
        <authorList>
            <person name="Sun Q."/>
            <person name="Kim S."/>
        </authorList>
    </citation>
    <scope>NUCLEOTIDE SEQUENCE</scope>
    <source>
        <strain evidence="1">KCTC 23714</strain>
    </source>
</reference>
<dbReference type="Proteomes" id="UP000628984">
    <property type="component" value="Unassembled WGS sequence"/>
</dbReference>
<dbReference type="RefSeq" id="WP_189634837.1">
    <property type="nucleotide sequence ID" value="NZ_BMYQ01000012.1"/>
</dbReference>
<reference evidence="1" key="1">
    <citation type="journal article" date="2014" name="Int. J. Syst. Evol. Microbiol.">
        <title>Complete genome sequence of Corynebacterium casei LMG S-19264T (=DSM 44701T), isolated from a smear-ripened cheese.</title>
        <authorList>
            <consortium name="US DOE Joint Genome Institute (JGI-PGF)"/>
            <person name="Walter F."/>
            <person name="Albersmeier A."/>
            <person name="Kalinowski J."/>
            <person name="Ruckert C."/>
        </authorList>
    </citation>
    <scope>NUCLEOTIDE SEQUENCE</scope>
    <source>
        <strain evidence="1">KCTC 23714</strain>
    </source>
</reference>
<evidence type="ECO:0000313" key="2">
    <source>
        <dbReference type="Proteomes" id="UP000628984"/>
    </source>
</evidence>
<dbReference type="AlphaFoldDB" id="A0A918MPA6"/>
<keyword evidence="2" id="KW-1185">Reference proteome</keyword>
<evidence type="ECO:0000313" key="1">
    <source>
        <dbReference type="EMBL" id="GGW40762.1"/>
    </source>
</evidence>
<gene>
    <name evidence="1" type="ORF">GCM10011452_31550</name>
</gene>
<protein>
    <submittedName>
        <fullName evidence="1">Uncharacterized protein</fullName>
    </submittedName>
</protein>